<dbReference type="Proteomes" id="UP000003165">
    <property type="component" value="Unassembled WGS sequence"/>
</dbReference>
<sequence>MSEYLIAHIGHTIKDHEHITWWRPDSKGYTICIEKAGLYSEQEARGICSHGCCIAVKKAEAAKLSRGTPYYRRSDGTLGKLYDGDSHVVVPNGKTEWAALLAARVDCGKTDKPTPRAPSKARAIYLPTTLQEGGA</sequence>
<dbReference type="RefSeq" id="WP_008952269.1">
    <property type="nucleotide sequence ID" value="NZ_ACIS01000001.1"/>
</dbReference>
<proteinExistence type="predicted"/>
<organism evidence="1 2">
    <name type="scientific">Pseudogulbenkiania ferrooxidans 2002</name>
    <dbReference type="NCBI Taxonomy" id="279714"/>
    <lineage>
        <taxon>Bacteria</taxon>
        <taxon>Pseudomonadati</taxon>
        <taxon>Pseudomonadota</taxon>
        <taxon>Betaproteobacteria</taxon>
        <taxon>Neisseriales</taxon>
        <taxon>Chromobacteriaceae</taxon>
        <taxon>Pseudogulbenkiania</taxon>
    </lineage>
</organism>
<dbReference type="EMBL" id="ACIS01000001">
    <property type="protein sequence ID" value="EEG10267.1"/>
    <property type="molecule type" value="Genomic_DNA"/>
</dbReference>
<evidence type="ECO:0000313" key="2">
    <source>
        <dbReference type="Proteomes" id="UP000003165"/>
    </source>
</evidence>
<name>B9YYR4_9NEIS</name>
<reference evidence="1 2" key="1">
    <citation type="submission" date="2009-02" db="EMBL/GenBank/DDBJ databases">
        <title>Sequencing of the draft genome and assembly of Lutiella nitroferrum 2002.</title>
        <authorList>
            <consortium name="US DOE Joint Genome Institute (JGI-PGF)"/>
            <person name="Lucas S."/>
            <person name="Copeland A."/>
            <person name="Lapidus A."/>
            <person name="Glavina del Rio T."/>
            <person name="Tice H."/>
            <person name="Bruce D."/>
            <person name="Goodwin L."/>
            <person name="Pitluck S."/>
            <person name="Larimer F."/>
            <person name="Land M.L."/>
            <person name="Hauser L."/>
            <person name="Coates J.D."/>
        </authorList>
    </citation>
    <scope>NUCLEOTIDE SEQUENCE [LARGE SCALE GENOMIC DNA]</scope>
    <source>
        <strain evidence="1 2">2002</strain>
    </source>
</reference>
<gene>
    <name evidence="1" type="ORF">FuraDRAFT_0249</name>
</gene>
<accession>B9YYR4</accession>
<keyword evidence="2" id="KW-1185">Reference proteome</keyword>
<dbReference type="eggNOG" id="ENOG5033Z4V">
    <property type="taxonomic scope" value="Bacteria"/>
</dbReference>
<evidence type="ECO:0000313" key="1">
    <source>
        <dbReference type="EMBL" id="EEG10267.1"/>
    </source>
</evidence>
<protein>
    <submittedName>
        <fullName evidence="1">Uncharacterized protein</fullName>
    </submittedName>
</protein>
<comment type="caution">
    <text evidence="1">The sequence shown here is derived from an EMBL/GenBank/DDBJ whole genome shotgun (WGS) entry which is preliminary data.</text>
</comment>
<dbReference type="AlphaFoldDB" id="B9YYR4"/>